<evidence type="ECO:0000313" key="2">
    <source>
        <dbReference type="EMBL" id="KKM25152.1"/>
    </source>
</evidence>
<dbReference type="EMBL" id="LAZR01012776">
    <property type="protein sequence ID" value="KKM25152.1"/>
    <property type="molecule type" value="Genomic_DNA"/>
</dbReference>
<comment type="caution">
    <text evidence="2">The sequence shown here is derived from an EMBL/GenBank/DDBJ whole genome shotgun (WGS) entry which is preliminary data.</text>
</comment>
<dbReference type="AlphaFoldDB" id="A0A0F9ICG3"/>
<reference evidence="2" key="1">
    <citation type="journal article" date="2015" name="Nature">
        <title>Complex archaea that bridge the gap between prokaryotes and eukaryotes.</title>
        <authorList>
            <person name="Spang A."/>
            <person name="Saw J.H."/>
            <person name="Jorgensen S.L."/>
            <person name="Zaremba-Niedzwiedzka K."/>
            <person name="Martijn J."/>
            <person name="Lind A.E."/>
            <person name="van Eijk R."/>
            <person name="Schleper C."/>
            <person name="Guy L."/>
            <person name="Ettema T.J."/>
        </authorList>
    </citation>
    <scope>NUCLEOTIDE SEQUENCE</scope>
</reference>
<sequence>MFWSKWPPTRRGSKGKALTSWEKLCGSKNKHRPTRWQIWSAIREQKKSAQWQDEKFIPLAATWLNNKRWLDDVKELKKYNFEGSDEHESFEEKERAKNSFEDKFGK</sequence>
<proteinExistence type="predicted"/>
<accession>A0A0F9ICG3</accession>
<feature type="region of interest" description="Disordered" evidence="1">
    <location>
        <begin position="83"/>
        <end position="106"/>
    </location>
</feature>
<evidence type="ECO:0000256" key="1">
    <source>
        <dbReference type="SAM" id="MobiDB-lite"/>
    </source>
</evidence>
<organism evidence="2">
    <name type="scientific">marine sediment metagenome</name>
    <dbReference type="NCBI Taxonomy" id="412755"/>
    <lineage>
        <taxon>unclassified sequences</taxon>
        <taxon>metagenomes</taxon>
        <taxon>ecological metagenomes</taxon>
    </lineage>
</organism>
<protein>
    <submittedName>
        <fullName evidence="2">Uncharacterized protein</fullName>
    </submittedName>
</protein>
<name>A0A0F9ICG3_9ZZZZ</name>
<gene>
    <name evidence="2" type="ORF">LCGC14_1597830</name>
</gene>